<keyword evidence="4 6" id="KW-0472">Membrane</keyword>
<protein>
    <submittedName>
        <fullName evidence="8">Sterol desaturase family protein</fullName>
    </submittedName>
</protein>
<feature type="transmembrane region" description="Helical" evidence="6">
    <location>
        <begin position="51"/>
        <end position="73"/>
    </location>
</feature>
<evidence type="ECO:0000256" key="6">
    <source>
        <dbReference type="SAM" id="Phobius"/>
    </source>
</evidence>
<gene>
    <name evidence="8" type="ORF">GN330_14880</name>
</gene>
<keyword evidence="2 6" id="KW-0812">Transmembrane</keyword>
<dbReference type="GO" id="GO:0008610">
    <property type="term" value="P:lipid biosynthetic process"/>
    <property type="evidence" value="ECO:0007669"/>
    <property type="project" value="InterPro"/>
</dbReference>
<evidence type="ECO:0000313" key="8">
    <source>
        <dbReference type="EMBL" id="MVA98530.1"/>
    </source>
</evidence>
<reference evidence="8 9" key="1">
    <citation type="submission" date="2019-12" db="EMBL/GenBank/DDBJ databases">
        <title>Nitratireductor arenosus sp. nov., Isolated from sea sand, Jeju island, South Korea.</title>
        <authorList>
            <person name="Kim W."/>
        </authorList>
    </citation>
    <scope>NUCLEOTIDE SEQUENCE [LARGE SCALE GENOMIC DNA]</scope>
    <source>
        <strain evidence="8 9">CAU 1489</strain>
    </source>
</reference>
<evidence type="ECO:0000256" key="1">
    <source>
        <dbReference type="ARBA" id="ARBA00004370"/>
    </source>
</evidence>
<feature type="transmembrane region" description="Helical" evidence="6">
    <location>
        <begin position="12"/>
        <end position="30"/>
    </location>
</feature>
<dbReference type="InterPro" id="IPR050307">
    <property type="entry name" value="Sterol_Desaturase_Related"/>
</dbReference>
<evidence type="ECO:0000313" key="9">
    <source>
        <dbReference type="Proteomes" id="UP000463224"/>
    </source>
</evidence>
<dbReference type="EMBL" id="WPHG01000003">
    <property type="protein sequence ID" value="MVA98530.1"/>
    <property type="molecule type" value="Genomic_DNA"/>
</dbReference>
<accession>A0A844QKQ0</accession>
<proteinExistence type="predicted"/>
<evidence type="ECO:0000256" key="3">
    <source>
        <dbReference type="ARBA" id="ARBA00022989"/>
    </source>
</evidence>
<dbReference type="RefSeq" id="WP_156713454.1">
    <property type="nucleotide sequence ID" value="NZ_WPHG01000003.1"/>
</dbReference>
<name>A0A844QKQ0_9HYPH</name>
<dbReference type="PANTHER" id="PTHR11863">
    <property type="entry name" value="STEROL DESATURASE"/>
    <property type="match status" value="1"/>
</dbReference>
<comment type="caution">
    <text evidence="8">The sequence shown here is derived from an EMBL/GenBank/DDBJ whole genome shotgun (WGS) entry which is preliminary data.</text>
</comment>
<evidence type="ECO:0000256" key="2">
    <source>
        <dbReference type="ARBA" id="ARBA00022692"/>
    </source>
</evidence>
<feature type="transmembrane region" description="Helical" evidence="6">
    <location>
        <begin position="149"/>
        <end position="173"/>
    </location>
</feature>
<dbReference type="GO" id="GO:0016491">
    <property type="term" value="F:oxidoreductase activity"/>
    <property type="evidence" value="ECO:0007669"/>
    <property type="project" value="InterPro"/>
</dbReference>
<feature type="region of interest" description="Disordered" evidence="5">
    <location>
        <begin position="274"/>
        <end position="294"/>
    </location>
</feature>
<feature type="domain" description="Fatty acid hydroxylase" evidence="7">
    <location>
        <begin position="96"/>
        <end position="232"/>
    </location>
</feature>
<organism evidence="8 9">
    <name type="scientific">Nitratireductor arenosus</name>
    <dbReference type="NCBI Taxonomy" id="2682096"/>
    <lineage>
        <taxon>Bacteria</taxon>
        <taxon>Pseudomonadati</taxon>
        <taxon>Pseudomonadota</taxon>
        <taxon>Alphaproteobacteria</taxon>
        <taxon>Hyphomicrobiales</taxon>
        <taxon>Phyllobacteriaceae</taxon>
        <taxon>Nitratireductor</taxon>
    </lineage>
</organism>
<dbReference type="Proteomes" id="UP000463224">
    <property type="component" value="Unassembled WGS sequence"/>
</dbReference>
<evidence type="ECO:0000256" key="4">
    <source>
        <dbReference type="ARBA" id="ARBA00023136"/>
    </source>
</evidence>
<dbReference type="GO" id="GO:0016020">
    <property type="term" value="C:membrane"/>
    <property type="evidence" value="ECO:0007669"/>
    <property type="project" value="UniProtKB-SubCell"/>
</dbReference>
<dbReference type="InterPro" id="IPR006694">
    <property type="entry name" value="Fatty_acid_hydroxylase"/>
</dbReference>
<dbReference type="Pfam" id="PF04116">
    <property type="entry name" value="FA_hydroxylase"/>
    <property type="match status" value="1"/>
</dbReference>
<dbReference type="AlphaFoldDB" id="A0A844QKQ0"/>
<keyword evidence="3 6" id="KW-1133">Transmembrane helix</keyword>
<dbReference type="GO" id="GO:0005506">
    <property type="term" value="F:iron ion binding"/>
    <property type="evidence" value="ECO:0007669"/>
    <property type="project" value="InterPro"/>
</dbReference>
<comment type="subcellular location">
    <subcellularLocation>
        <location evidence="1">Membrane</location>
    </subcellularLocation>
</comment>
<evidence type="ECO:0000256" key="5">
    <source>
        <dbReference type="SAM" id="MobiDB-lite"/>
    </source>
</evidence>
<evidence type="ECO:0000259" key="7">
    <source>
        <dbReference type="Pfam" id="PF04116"/>
    </source>
</evidence>
<sequence>MQEFEISEAAARLTAFLAIFGAMAAFELWSPRLERAEMVGAFKARRWFTNLSMVLISSILLRLIFPAAAVGAAVWAESRGWGVLRRFDLDPRLAGLVGFVLLDFAVWLEHVASHKIPLLWRIHRMHHADTGFDVTTGLRFHPLEILLSMVWKAAVVVALGPPVLAVLVFEIVLNGTSMFNHSNARLPLAIDRLLRRVLVTPDMHRVHHSSVRAETDSNYGFNFPFWDRLFRTYRDQPRLGHDEMEIGLPDFRGDAPSRLVWALSLPFRAMRFAGANPPEPAKEERLETTGPKRS</sequence>
<keyword evidence="9" id="KW-1185">Reference proteome</keyword>